<dbReference type="InterPro" id="IPR027417">
    <property type="entry name" value="P-loop_NTPase"/>
</dbReference>
<keyword evidence="5" id="KW-1185">Reference proteome</keyword>
<feature type="compositionally biased region" description="Polar residues" evidence="3">
    <location>
        <begin position="134"/>
        <end position="145"/>
    </location>
</feature>
<gene>
    <name evidence="4" type="ORF">RRG08_045846</name>
</gene>
<name>A0AAE1E928_9GAST</name>
<comment type="caution">
    <text evidence="4">The sequence shown here is derived from an EMBL/GenBank/DDBJ whole genome shotgun (WGS) entry which is preliminary data.</text>
</comment>
<dbReference type="SMART" id="SM00173">
    <property type="entry name" value="RAS"/>
    <property type="match status" value="1"/>
</dbReference>
<sequence>MPDRYCHYPSSPSSLVSESSMEGSGAGDNTSSSEDENQHRSYILAQTTLSCNTPVKQKSKRSQGRLLDKLLRLGKKSETNAEKQEKDLVSRCPPERELQPSKVEKSGQNCGSTASSRQGGTPRSKDPVEITLSGGRSVTESNMTRSLDKNGSCPREGTQALQSMEYVSVQSNSLHGPSQKSSRSVLIGSRLKSSGVESVGKRKVKVILLGDPGVGKSTFLQTLVRGEYQPSSKMSNILSAQTSLVVTHSGQEVEIEIQDTAGQERFRSLTASYYRDAHGCLVFFNVNDKESFASVADWLDDVRMYHKGSTPPAVVLVGLLHRLPKERESFRRRSSLRGDDILNFLASSYGSSHRENSNISNGRVVADQEVSDLQHQNHRSLLSVPHVPVDPLIQGDPRAIPFEQAEHMAAYWEVPYREVDTRGGQESVLETVDTLLDLVLPDLVSITSSNLNAIVPRGNRNWSESGSEKSFTDYSSICCLSC</sequence>
<feature type="compositionally biased region" description="Low complexity" evidence="3">
    <location>
        <begin position="9"/>
        <end position="23"/>
    </location>
</feature>
<evidence type="ECO:0000256" key="1">
    <source>
        <dbReference type="ARBA" id="ARBA00022741"/>
    </source>
</evidence>
<dbReference type="InterPro" id="IPR005225">
    <property type="entry name" value="Small_GTP-bd"/>
</dbReference>
<feature type="compositionally biased region" description="Basic and acidic residues" evidence="3">
    <location>
        <begin position="66"/>
        <end position="105"/>
    </location>
</feature>
<dbReference type="SMART" id="SM00174">
    <property type="entry name" value="RHO"/>
    <property type="match status" value="1"/>
</dbReference>
<reference evidence="4" key="1">
    <citation type="journal article" date="2023" name="G3 (Bethesda)">
        <title>A reference genome for the long-term kleptoplast-retaining sea slug Elysia crispata morphotype clarki.</title>
        <authorList>
            <person name="Eastman K.E."/>
            <person name="Pendleton A.L."/>
            <person name="Shaikh M.A."/>
            <person name="Suttiyut T."/>
            <person name="Ogas R."/>
            <person name="Tomko P."/>
            <person name="Gavelis G."/>
            <person name="Widhalm J.R."/>
            <person name="Wisecaver J.H."/>
        </authorList>
    </citation>
    <scope>NUCLEOTIDE SEQUENCE</scope>
    <source>
        <strain evidence="4">ECLA1</strain>
    </source>
</reference>
<dbReference type="GO" id="GO:0005525">
    <property type="term" value="F:GTP binding"/>
    <property type="evidence" value="ECO:0007669"/>
    <property type="project" value="UniProtKB-KW"/>
</dbReference>
<dbReference type="InterPro" id="IPR001806">
    <property type="entry name" value="Small_GTPase"/>
</dbReference>
<dbReference type="GO" id="GO:0003924">
    <property type="term" value="F:GTPase activity"/>
    <property type="evidence" value="ECO:0007669"/>
    <property type="project" value="InterPro"/>
</dbReference>
<evidence type="ECO:0000313" key="5">
    <source>
        <dbReference type="Proteomes" id="UP001283361"/>
    </source>
</evidence>
<proteinExistence type="predicted"/>
<feature type="region of interest" description="Disordered" evidence="3">
    <location>
        <begin position="1"/>
        <end position="158"/>
    </location>
</feature>
<dbReference type="AlphaFoldDB" id="A0AAE1E928"/>
<dbReference type="FunFam" id="3.40.50.300:FF:001447">
    <property type="entry name" value="Ras-related protein Rab-1B"/>
    <property type="match status" value="1"/>
</dbReference>
<dbReference type="SMART" id="SM00175">
    <property type="entry name" value="RAB"/>
    <property type="match status" value="1"/>
</dbReference>
<feature type="compositionally biased region" description="Polar residues" evidence="3">
    <location>
        <begin position="106"/>
        <end position="121"/>
    </location>
</feature>
<keyword evidence="1" id="KW-0547">Nucleotide-binding</keyword>
<dbReference type="CDD" id="cd00154">
    <property type="entry name" value="Rab"/>
    <property type="match status" value="1"/>
</dbReference>
<accession>A0AAE1E928</accession>
<dbReference type="PROSITE" id="PS51421">
    <property type="entry name" value="RAS"/>
    <property type="match status" value="1"/>
</dbReference>
<evidence type="ECO:0000256" key="3">
    <source>
        <dbReference type="SAM" id="MobiDB-lite"/>
    </source>
</evidence>
<dbReference type="InterPro" id="IPR050227">
    <property type="entry name" value="Rab"/>
</dbReference>
<dbReference type="NCBIfam" id="TIGR00231">
    <property type="entry name" value="small_GTP"/>
    <property type="match status" value="1"/>
</dbReference>
<dbReference type="PROSITE" id="PS51419">
    <property type="entry name" value="RAB"/>
    <property type="match status" value="1"/>
</dbReference>
<evidence type="ECO:0000256" key="2">
    <source>
        <dbReference type="ARBA" id="ARBA00023134"/>
    </source>
</evidence>
<dbReference type="PANTHER" id="PTHR47977">
    <property type="entry name" value="RAS-RELATED PROTEIN RAB"/>
    <property type="match status" value="1"/>
</dbReference>
<dbReference type="Pfam" id="PF00071">
    <property type="entry name" value="Ras"/>
    <property type="match status" value="1"/>
</dbReference>
<dbReference type="Gene3D" id="3.40.50.300">
    <property type="entry name" value="P-loop containing nucleotide triphosphate hydrolases"/>
    <property type="match status" value="1"/>
</dbReference>
<organism evidence="4 5">
    <name type="scientific">Elysia crispata</name>
    <name type="common">lettuce slug</name>
    <dbReference type="NCBI Taxonomy" id="231223"/>
    <lineage>
        <taxon>Eukaryota</taxon>
        <taxon>Metazoa</taxon>
        <taxon>Spiralia</taxon>
        <taxon>Lophotrochozoa</taxon>
        <taxon>Mollusca</taxon>
        <taxon>Gastropoda</taxon>
        <taxon>Heterobranchia</taxon>
        <taxon>Euthyneura</taxon>
        <taxon>Panpulmonata</taxon>
        <taxon>Sacoglossa</taxon>
        <taxon>Placobranchoidea</taxon>
        <taxon>Plakobranchidae</taxon>
        <taxon>Elysia</taxon>
    </lineage>
</organism>
<dbReference type="SUPFAM" id="SSF52540">
    <property type="entry name" value="P-loop containing nucleoside triphosphate hydrolases"/>
    <property type="match status" value="1"/>
</dbReference>
<evidence type="ECO:0000313" key="4">
    <source>
        <dbReference type="EMBL" id="KAK3798467.1"/>
    </source>
</evidence>
<keyword evidence="2" id="KW-0342">GTP-binding</keyword>
<feature type="compositionally biased region" description="Polar residues" evidence="3">
    <location>
        <begin position="44"/>
        <end position="56"/>
    </location>
</feature>
<dbReference type="EMBL" id="JAWDGP010000673">
    <property type="protein sequence ID" value="KAK3798467.1"/>
    <property type="molecule type" value="Genomic_DNA"/>
</dbReference>
<dbReference type="PRINTS" id="PR00449">
    <property type="entry name" value="RASTRNSFRMNG"/>
</dbReference>
<dbReference type="Proteomes" id="UP001283361">
    <property type="component" value="Unassembled WGS sequence"/>
</dbReference>
<protein>
    <submittedName>
        <fullName evidence="4">Uncharacterized protein</fullName>
    </submittedName>
</protein>